<organism evidence="1 2">
    <name type="scientific">Sesamum alatum</name>
    <dbReference type="NCBI Taxonomy" id="300844"/>
    <lineage>
        <taxon>Eukaryota</taxon>
        <taxon>Viridiplantae</taxon>
        <taxon>Streptophyta</taxon>
        <taxon>Embryophyta</taxon>
        <taxon>Tracheophyta</taxon>
        <taxon>Spermatophyta</taxon>
        <taxon>Magnoliopsida</taxon>
        <taxon>eudicotyledons</taxon>
        <taxon>Gunneridae</taxon>
        <taxon>Pentapetalae</taxon>
        <taxon>asterids</taxon>
        <taxon>lamiids</taxon>
        <taxon>Lamiales</taxon>
        <taxon>Pedaliaceae</taxon>
        <taxon>Sesamum</taxon>
    </lineage>
</organism>
<dbReference type="Proteomes" id="UP001293254">
    <property type="component" value="Unassembled WGS sequence"/>
</dbReference>
<reference evidence="1" key="2">
    <citation type="journal article" date="2024" name="Plant">
        <title>Genomic evolution and insights into agronomic trait innovations of Sesamum species.</title>
        <authorList>
            <person name="Miao H."/>
            <person name="Wang L."/>
            <person name="Qu L."/>
            <person name="Liu H."/>
            <person name="Sun Y."/>
            <person name="Le M."/>
            <person name="Wang Q."/>
            <person name="Wei S."/>
            <person name="Zheng Y."/>
            <person name="Lin W."/>
            <person name="Duan Y."/>
            <person name="Cao H."/>
            <person name="Xiong S."/>
            <person name="Wang X."/>
            <person name="Wei L."/>
            <person name="Li C."/>
            <person name="Ma Q."/>
            <person name="Ju M."/>
            <person name="Zhao R."/>
            <person name="Li G."/>
            <person name="Mu C."/>
            <person name="Tian Q."/>
            <person name="Mei H."/>
            <person name="Zhang T."/>
            <person name="Gao T."/>
            <person name="Zhang H."/>
        </authorList>
    </citation>
    <scope>NUCLEOTIDE SEQUENCE</scope>
    <source>
        <strain evidence="1">3651</strain>
    </source>
</reference>
<protein>
    <submittedName>
        <fullName evidence="1">Uncharacterized protein</fullName>
    </submittedName>
</protein>
<dbReference type="AlphaFoldDB" id="A0AAE1XJA7"/>
<gene>
    <name evidence="1" type="ORF">Salat_2890800</name>
</gene>
<evidence type="ECO:0000313" key="2">
    <source>
        <dbReference type="Proteomes" id="UP001293254"/>
    </source>
</evidence>
<comment type="caution">
    <text evidence="1">The sequence shown here is derived from an EMBL/GenBank/DDBJ whole genome shotgun (WGS) entry which is preliminary data.</text>
</comment>
<name>A0AAE1XJA7_9LAMI</name>
<accession>A0AAE1XJA7</accession>
<dbReference type="EMBL" id="JACGWO010000013">
    <property type="protein sequence ID" value="KAK4412437.1"/>
    <property type="molecule type" value="Genomic_DNA"/>
</dbReference>
<evidence type="ECO:0000313" key="1">
    <source>
        <dbReference type="EMBL" id="KAK4412437.1"/>
    </source>
</evidence>
<proteinExistence type="predicted"/>
<keyword evidence="2" id="KW-1185">Reference proteome</keyword>
<reference evidence="1" key="1">
    <citation type="submission" date="2020-06" db="EMBL/GenBank/DDBJ databases">
        <authorList>
            <person name="Li T."/>
            <person name="Hu X."/>
            <person name="Zhang T."/>
            <person name="Song X."/>
            <person name="Zhang H."/>
            <person name="Dai N."/>
            <person name="Sheng W."/>
            <person name="Hou X."/>
            <person name="Wei L."/>
        </authorList>
    </citation>
    <scope>NUCLEOTIDE SEQUENCE</scope>
    <source>
        <strain evidence="1">3651</strain>
        <tissue evidence="1">Leaf</tissue>
    </source>
</reference>
<sequence length="119" mass="13150">MEALGLAQNFSTSVNASLVDKANSQPVGGYSHWVPPPPRQLKINFDAWRSLQVHGICGPEQVEVEAARSAVDVVVLFPSSRILFDGDCLNLIRDIQMHNFEMLLLAPCFRISIIMCAIL</sequence>